<evidence type="ECO:0000256" key="1">
    <source>
        <dbReference type="SAM" id="MobiDB-lite"/>
    </source>
</evidence>
<evidence type="ECO:0000313" key="3">
    <source>
        <dbReference type="Proteomes" id="UP001165121"/>
    </source>
</evidence>
<comment type="caution">
    <text evidence="2">The sequence shown here is derived from an EMBL/GenBank/DDBJ whole genome shotgun (WGS) entry which is preliminary data.</text>
</comment>
<evidence type="ECO:0000313" key="2">
    <source>
        <dbReference type="EMBL" id="GMF53465.1"/>
    </source>
</evidence>
<dbReference type="EMBL" id="BSXT01003283">
    <property type="protein sequence ID" value="GMF53465.1"/>
    <property type="molecule type" value="Genomic_DNA"/>
</dbReference>
<accession>A0A9W7D412</accession>
<dbReference type="Proteomes" id="UP001165121">
    <property type="component" value="Unassembled WGS sequence"/>
</dbReference>
<proteinExistence type="predicted"/>
<sequence length="254" mass="27629">MMMLQHPTKVESETGIPGPYITNTTADNVQLPPGTQAMYQFIGDLDTVSLHPIEMRAAGTSDDHTSTREQLTELVVHSEIGSPSETVRPITTNIVQSGAASIPAGGVDDTEVQMRSPPRWELSNVTNKSGRAKTTQTQRKKATNAGLKQSTRLVAAVANGADPSVAELEKAVTNGVTYEYATALRALSVILSKGSKIVVAERRNKPPTPTENLRTVFLSKDLIRVKLKLRIFKIAGSMITKKHAPPWNYRENSI</sequence>
<feature type="region of interest" description="Disordered" evidence="1">
    <location>
        <begin position="122"/>
        <end position="147"/>
    </location>
</feature>
<dbReference type="AlphaFoldDB" id="A0A9W7D412"/>
<keyword evidence="3" id="KW-1185">Reference proteome</keyword>
<gene>
    <name evidence="2" type="ORF">Pfra01_002211700</name>
</gene>
<organism evidence="2 3">
    <name type="scientific">Phytophthora fragariaefolia</name>
    <dbReference type="NCBI Taxonomy" id="1490495"/>
    <lineage>
        <taxon>Eukaryota</taxon>
        <taxon>Sar</taxon>
        <taxon>Stramenopiles</taxon>
        <taxon>Oomycota</taxon>
        <taxon>Peronosporomycetes</taxon>
        <taxon>Peronosporales</taxon>
        <taxon>Peronosporaceae</taxon>
        <taxon>Phytophthora</taxon>
    </lineage>
</organism>
<protein>
    <submittedName>
        <fullName evidence="2">Unnamed protein product</fullName>
    </submittedName>
</protein>
<name>A0A9W7D412_9STRA</name>
<reference evidence="2" key="1">
    <citation type="submission" date="2023-04" db="EMBL/GenBank/DDBJ databases">
        <title>Phytophthora fragariaefolia NBRC 109709.</title>
        <authorList>
            <person name="Ichikawa N."/>
            <person name="Sato H."/>
            <person name="Tonouchi N."/>
        </authorList>
    </citation>
    <scope>NUCLEOTIDE SEQUENCE</scope>
    <source>
        <strain evidence="2">NBRC 109709</strain>
    </source>
</reference>